<dbReference type="Pfam" id="PF22381">
    <property type="entry name" value="Staph_reg_Sar_Rot"/>
    <property type="match status" value="1"/>
</dbReference>
<evidence type="ECO:0000256" key="2">
    <source>
        <dbReference type="ARBA" id="ARBA00023125"/>
    </source>
</evidence>
<dbReference type="Proteomes" id="UP001152302">
    <property type="component" value="Unassembled WGS sequence"/>
</dbReference>
<comment type="caution">
    <text evidence="5">The sequence shown here is derived from an EMBL/GenBank/DDBJ whole genome shotgun (WGS) entry which is preliminary data.</text>
</comment>
<keyword evidence="3" id="KW-0804">Transcription</keyword>
<protein>
    <submittedName>
        <fullName evidence="5">MarR family transcriptional regulator</fullName>
    </submittedName>
</protein>
<feature type="domain" description="Transcriptional regulator SarA/SarZ/Rot-like helix-turn-helix" evidence="4">
    <location>
        <begin position="13"/>
        <end position="85"/>
    </location>
</feature>
<accession>A0A9X4LA66</accession>
<reference evidence="5" key="1">
    <citation type="submission" date="2022-05" db="EMBL/GenBank/DDBJ databases">
        <title>Comparative genomics of Staphylococcus equorum isolates.</title>
        <authorList>
            <person name="Luelf R.H."/>
        </authorList>
    </citation>
    <scope>NUCLEOTIDE SEQUENCE</scope>
    <source>
        <strain evidence="5">TMW 2.2343</strain>
    </source>
</reference>
<dbReference type="InterPro" id="IPR036388">
    <property type="entry name" value="WH-like_DNA-bd_sf"/>
</dbReference>
<dbReference type="InterPro" id="IPR036390">
    <property type="entry name" value="WH_DNA-bd_sf"/>
</dbReference>
<dbReference type="GO" id="GO:0003677">
    <property type="term" value="F:DNA binding"/>
    <property type="evidence" value="ECO:0007669"/>
    <property type="project" value="UniProtKB-KW"/>
</dbReference>
<name>A0A9X4LA66_9STAP</name>
<proteinExistence type="predicted"/>
<evidence type="ECO:0000313" key="5">
    <source>
        <dbReference type="EMBL" id="MDG0859474.1"/>
    </source>
</evidence>
<evidence type="ECO:0000256" key="3">
    <source>
        <dbReference type="ARBA" id="ARBA00023163"/>
    </source>
</evidence>
<dbReference type="SUPFAM" id="SSF46785">
    <property type="entry name" value="Winged helix' DNA-binding domain"/>
    <property type="match status" value="1"/>
</dbReference>
<keyword evidence="1" id="KW-0805">Transcription regulation</keyword>
<gene>
    <name evidence="5" type="ORF">M4L21_09090</name>
</gene>
<evidence type="ECO:0000256" key="1">
    <source>
        <dbReference type="ARBA" id="ARBA00023015"/>
    </source>
</evidence>
<keyword evidence="2" id="KW-0238">DNA-binding</keyword>
<dbReference type="EMBL" id="JAMBPX010000005">
    <property type="protein sequence ID" value="MDG0859474.1"/>
    <property type="molecule type" value="Genomic_DNA"/>
</dbReference>
<evidence type="ECO:0000259" key="4">
    <source>
        <dbReference type="Pfam" id="PF22381"/>
    </source>
</evidence>
<organism evidence="5 6">
    <name type="scientific">Staphylococcus equorum</name>
    <dbReference type="NCBI Taxonomy" id="246432"/>
    <lineage>
        <taxon>Bacteria</taxon>
        <taxon>Bacillati</taxon>
        <taxon>Bacillota</taxon>
        <taxon>Bacilli</taxon>
        <taxon>Bacillales</taxon>
        <taxon>Staphylococcaceae</taxon>
        <taxon>Staphylococcus</taxon>
    </lineage>
</organism>
<dbReference type="Gene3D" id="1.10.10.10">
    <property type="entry name" value="Winged helix-like DNA-binding domain superfamily/Winged helix DNA-binding domain"/>
    <property type="match status" value="1"/>
</dbReference>
<evidence type="ECO:0000313" key="6">
    <source>
        <dbReference type="Proteomes" id="UP001152302"/>
    </source>
</evidence>
<sequence length="114" mass="13368">MNMITYEEKRKLIKKVVKQNLNLTFTEIVILDKLLFINKESIEAVELKRLLYSQHTPISIQINNLIELGLLKKSRDTYDERCIHLHDIDLPKIKSILEQYHTIVASILKPSTPK</sequence>
<dbReference type="InterPro" id="IPR055166">
    <property type="entry name" value="Transc_reg_Sar_Rot_HTH"/>
</dbReference>
<dbReference type="RefSeq" id="WP_277581150.1">
    <property type="nucleotide sequence ID" value="NZ_JAMBPV010000003.1"/>
</dbReference>
<dbReference type="AlphaFoldDB" id="A0A9X4LA66"/>